<gene>
    <name evidence="3" type="ORF">C8R41DRAFT_892697</name>
</gene>
<sequence length="187" mass="18556">MNSFVLVVVVTFIAPSVLALTVNTPSSLTTCEPTLLSWSGGTAPYYLSILPGGETTSAALKTFDTTNATEYTWTVDIAADTEITVELKDSTGTIAYSDEVDITAGSDTSCVSTSVSASATAGSTSISADSSVTTTSGSSTTSANSASGSTSSSTSASSASSSSNAASRLMANCGTTGFLGLIGVVLM</sequence>
<feature type="region of interest" description="Disordered" evidence="1">
    <location>
        <begin position="126"/>
        <end position="158"/>
    </location>
</feature>
<evidence type="ECO:0000313" key="3">
    <source>
        <dbReference type="EMBL" id="KAJ4500675.1"/>
    </source>
</evidence>
<dbReference type="PANTHER" id="PTHR37487:SF2">
    <property type="entry name" value="EXPRESSED PROTEIN"/>
    <property type="match status" value="1"/>
</dbReference>
<dbReference type="Proteomes" id="UP001150217">
    <property type="component" value="Unassembled WGS sequence"/>
</dbReference>
<keyword evidence="4" id="KW-1185">Reference proteome</keyword>
<feature type="chain" id="PRO_5045912584" description="GPI anchored protein" evidence="2">
    <location>
        <begin position="20"/>
        <end position="187"/>
    </location>
</feature>
<proteinExistence type="predicted"/>
<evidence type="ECO:0000256" key="2">
    <source>
        <dbReference type="SAM" id="SignalP"/>
    </source>
</evidence>
<evidence type="ECO:0008006" key="5">
    <source>
        <dbReference type="Google" id="ProtNLM"/>
    </source>
</evidence>
<feature type="signal peptide" evidence="2">
    <location>
        <begin position="1"/>
        <end position="19"/>
    </location>
</feature>
<evidence type="ECO:0000313" key="4">
    <source>
        <dbReference type="Proteomes" id="UP001150217"/>
    </source>
</evidence>
<protein>
    <recommendedName>
        <fullName evidence="5">GPI anchored protein</fullName>
    </recommendedName>
</protein>
<dbReference type="PANTHER" id="PTHR37487">
    <property type="entry name" value="CHROMOSOME 1, WHOLE GENOME SHOTGUN SEQUENCE"/>
    <property type="match status" value="1"/>
</dbReference>
<name>A0ABQ8VWH9_9AGAR</name>
<keyword evidence="2" id="KW-0732">Signal</keyword>
<reference evidence="3" key="1">
    <citation type="submission" date="2022-08" db="EMBL/GenBank/DDBJ databases">
        <title>A Global Phylogenomic Analysis of the Shiitake Genus Lentinula.</title>
        <authorList>
            <consortium name="DOE Joint Genome Institute"/>
            <person name="Sierra-Patev S."/>
            <person name="Min B."/>
            <person name="Naranjo-Ortiz M."/>
            <person name="Looney B."/>
            <person name="Konkel Z."/>
            <person name="Slot J.C."/>
            <person name="Sakamoto Y."/>
            <person name="Steenwyk J.L."/>
            <person name="Rokas A."/>
            <person name="Carro J."/>
            <person name="Camarero S."/>
            <person name="Ferreira P."/>
            <person name="Molpeceres G."/>
            <person name="Ruiz-Duenas F.J."/>
            <person name="Serrano A."/>
            <person name="Henrissat B."/>
            <person name="Drula E."/>
            <person name="Hughes K.W."/>
            <person name="Mata J.L."/>
            <person name="Ishikawa N.K."/>
            <person name="Vargas-Isla R."/>
            <person name="Ushijima S."/>
            <person name="Smith C.A."/>
            <person name="Ahrendt S."/>
            <person name="Andreopoulos W."/>
            <person name="He G."/>
            <person name="Labutti K."/>
            <person name="Lipzen A."/>
            <person name="Ng V."/>
            <person name="Riley R."/>
            <person name="Sandor L."/>
            <person name="Barry K."/>
            <person name="Martinez A.T."/>
            <person name="Xiao Y."/>
            <person name="Gibbons J.G."/>
            <person name="Terashima K."/>
            <person name="Grigoriev I.V."/>
            <person name="Hibbett D.S."/>
        </authorList>
    </citation>
    <scope>NUCLEOTIDE SEQUENCE</scope>
    <source>
        <strain evidence="3">RHP3577 ss4</strain>
    </source>
</reference>
<organism evidence="3 4">
    <name type="scientific">Lentinula lateritia</name>
    <dbReference type="NCBI Taxonomy" id="40482"/>
    <lineage>
        <taxon>Eukaryota</taxon>
        <taxon>Fungi</taxon>
        <taxon>Dikarya</taxon>
        <taxon>Basidiomycota</taxon>
        <taxon>Agaricomycotina</taxon>
        <taxon>Agaricomycetes</taxon>
        <taxon>Agaricomycetidae</taxon>
        <taxon>Agaricales</taxon>
        <taxon>Marasmiineae</taxon>
        <taxon>Omphalotaceae</taxon>
        <taxon>Lentinula</taxon>
    </lineage>
</organism>
<comment type="caution">
    <text evidence="3">The sequence shown here is derived from an EMBL/GenBank/DDBJ whole genome shotgun (WGS) entry which is preliminary data.</text>
</comment>
<dbReference type="EMBL" id="JANVFT010000004">
    <property type="protein sequence ID" value="KAJ4500675.1"/>
    <property type="molecule type" value="Genomic_DNA"/>
</dbReference>
<evidence type="ECO:0000256" key="1">
    <source>
        <dbReference type="SAM" id="MobiDB-lite"/>
    </source>
</evidence>
<accession>A0ABQ8VWH9</accession>